<dbReference type="Pfam" id="PF01522">
    <property type="entry name" value="Polysacc_deac_1"/>
    <property type="match status" value="1"/>
</dbReference>
<feature type="domain" description="NodB homology" evidence="1">
    <location>
        <begin position="118"/>
        <end position="366"/>
    </location>
</feature>
<dbReference type="InterPro" id="IPR002509">
    <property type="entry name" value="NODB_dom"/>
</dbReference>
<dbReference type="Gene3D" id="3.20.20.370">
    <property type="entry name" value="Glycoside hydrolase/deacetylase"/>
    <property type="match status" value="1"/>
</dbReference>
<dbReference type="PROSITE" id="PS51677">
    <property type="entry name" value="NODB"/>
    <property type="match status" value="1"/>
</dbReference>
<dbReference type="HOGENOM" id="CLU_029940_1_0_1"/>
<dbReference type="PANTHER" id="PTHR47561:SF1">
    <property type="entry name" value="POLYSACCHARIDE DEACETYLASE FAMILY PROTEIN (AFU_ORTHOLOGUE AFUA_6G05030)"/>
    <property type="match status" value="1"/>
</dbReference>
<accession>D5GHF9</accession>
<dbReference type="Proteomes" id="UP000006911">
    <property type="component" value="Unassembled WGS sequence"/>
</dbReference>
<dbReference type="EMBL" id="FN430318">
    <property type="protein sequence ID" value="CAZ83952.1"/>
    <property type="molecule type" value="Genomic_DNA"/>
</dbReference>
<dbReference type="InterPro" id="IPR037950">
    <property type="entry name" value="PgdA-like"/>
</dbReference>
<dbReference type="OMA" id="WWEFSNI"/>
<gene>
    <name evidence="2" type="ORF">GSTUM_00007845001</name>
</gene>
<dbReference type="GO" id="GO:0016810">
    <property type="term" value="F:hydrolase activity, acting on carbon-nitrogen (but not peptide) bonds"/>
    <property type="evidence" value="ECO:0007669"/>
    <property type="project" value="InterPro"/>
</dbReference>
<dbReference type="CDD" id="cd10938">
    <property type="entry name" value="CE4_HpPgdA_like"/>
    <property type="match status" value="1"/>
</dbReference>
<dbReference type="KEGG" id="tml:GSTUM_00007845001"/>
<organism evidence="2 3">
    <name type="scientific">Tuber melanosporum (strain Mel28)</name>
    <name type="common">Perigord black truffle</name>
    <dbReference type="NCBI Taxonomy" id="656061"/>
    <lineage>
        <taxon>Eukaryota</taxon>
        <taxon>Fungi</taxon>
        <taxon>Dikarya</taxon>
        <taxon>Ascomycota</taxon>
        <taxon>Pezizomycotina</taxon>
        <taxon>Pezizomycetes</taxon>
        <taxon>Pezizales</taxon>
        <taxon>Tuberaceae</taxon>
        <taxon>Tuber</taxon>
    </lineage>
</organism>
<evidence type="ECO:0000313" key="3">
    <source>
        <dbReference type="Proteomes" id="UP000006911"/>
    </source>
</evidence>
<dbReference type="SUPFAM" id="SSF88713">
    <property type="entry name" value="Glycoside hydrolase/deacetylase"/>
    <property type="match status" value="1"/>
</dbReference>
<name>D5GHF9_TUBMM</name>
<dbReference type="RefSeq" id="XP_002839761.1">
    <property type="nucleotide sequence ID" value="XM_002839715.1"/>
</dbReference>
<protein>
    <submittedName>
        <fullName evidence="2">(Perigord truffle) hypothetical protein</fullName>
    </submittedName>
</protein>
<reference evidence="2 3" key="1">
    <citation type="journal article" date="2010" name="Nature">
        <title>Perigord black truffle genome uncovers evolutionary origins and mechanisms of symbiosis.</title>
        <authorList>
            <person name="Martin F."/>
            <person name="Kohler A."/>
            <person name="Murat C."/>
            <person name="Balestrini R."/>
            <person name="Coutinho P.M."/>
            <person name="Jaillon O."/>
            <person name="Montanini B."/>
            <person name="Morin E."/>
            <person name="Noel B."/>
            <person name="Percudani R."/>
            <person name="Porcel B."/>
            <person name="Rubini A."/>
            <person name="Amicucci A."/>
            <person name="Amselem J."/>
            <person name="Anthouard V."/>
            <person name="Arcioni S."/>
            <person name="Artiguenave F."/>
            <person name="Aury J.M."/>
            <person name="Ballario P."/>
            <person name="Bolchi A."/>
            <person name="Brenna A."/>
            <person name="Brun A."/>
            <person name="Buee M."/>
            <person name="Cantarel B."/>
            <person name="Chevalier G."/>
            <person name="Couloux A."/>
            <person name="Da Silva C."/>
            <person name="Denoeud F."/>
            <person name="Duplessis S."/>
            <person name="Ghignone S."/>
            <person name="Hilselberger B."/>
            <person name="Iotti M."/>
            <person name="Marcais B."/>
            <person name="Mello A."/>
            <person name="Miranda M."/>
            <person name="Pacioni G."/>
            <person name="Quesneville H."/>
            <person name="Riccioni C."/>
            <person name="Ruotolo R."/>
            <person name="Splivallo R."/>
            <person name="Stocchi V."/>
            <person name="Tisserant E."/>
            <person name="Viscomi A.R."/>
            <person name="Zambonelli A."/>
            <person name="Zampieri E."/>
            <person name="Henrissat B."/>
            <person name="Lebrun M.H."/>
            <person name="Paolocci F."/>
            <person name="Bonfante P."/>
            <person name="Ottonello S."/>
            <person name="Wincker P."/>
        </authorList>
    </citation>
    <scope>NUCLEOTIDE SEQUENCE [LARGE SCALE GENOMIC DNA]</scope>
    <source>
        <strain evidence="2 3">Mel28</strain>
    </source>
</reference>
<dbReference type="GO" id="GO:0005975">
    <property type="term" value="P:carbohydrate metabolic process"/>
    <property type="evidence" value="ECO:0007669"/>
    <property type="project" value="InterPro"/>
</dbReference>
<proteinExistence type="predicted"/>
<dbReference type="AlphaFoldDB" id="D5GHF9"/>
<dbReference type="InParanoid" id="D5GHF9"/>
<dbReference type="eggNOG" id="ENOG502QU9T">
    <property type="taxonomic scope" value="Eukaryota"/>
</dbReference>
<keyword evidence="3" id="KW-1185">Reference proteome</keyword>
<sequence length="414" mass="47758">MGFDCAIYSYSTVQVPLRGALIHPTLAEAGQILIDNRFPPPPKLIILLHSGPFPLSPSFIYWPSLPPFGVIPLKVPPYRPSNTCQKIIEMGKKRVLCTYGIDIDAVAGWLGSYGGEDSTSDISRGMFAGTIGVRRLLKLFEKYNMKTTWFIPGHSLETFPEECAMVRDAGHEIGLHGYSHENPVNMTWEQQRDVLDKSYRLLTDFCGKPPRGNVVPWWECSEEGTELMLKYGIEYDHSMSHHDCQPYYLRRGDKWTKIDYSKKAEEWMKPLEKGQESGLVEIPGSWYIDDLPPMMFIKNNANSHGWVNPRDIEDIWRDHFDYFYREYDEFIFPITIHPDVSGRPHVLLMHERLIEHINKHEGVEWVTMEYICDDFKKKNPYPAGALLPSPPGEILTKSKEQVEKEIEYKGDEKV</sequence>
<dbReference type="PANTHER" id="PTHR47561">
    <property type="entry name" value="POLYSACCHARIDE DEACETYLASE FAMILY PROTEIN (AFU_ORTHOLOGUE AFUA_6G05030)"/>
    <property type="match status" value="1"/>
</dbReference>
<evidence type="ECO:0000259" key="1">
    <source>
        <dbReference type="PROSITE" id="PS51677"/>
    </source>
</evidence>
<dbReference type="InterPro" id="IPR011330">
    <property type="entry name" value="Glyco_hydro/deAcase_b/a-brl"/>
</dbReference>
<dbReference type="GeneID" id="9183597"/>
<evidence type="ECO:0000313" key="2">
    <source>
        <dbReference type="EMBL" id="CAZ83952.1"/>
    </source>
</evidence>